<dbReference type="GO" id="GO:0004817">
    <property type="term" value="F:cysteine-tRNA ligase activity"/>
    <property type="evidence" value="ECO:0007669"/>
    <property type="project" value="UniProtKB-UniRule"/>
</dbReference>
<feature type="short sequence motif" description="'HIGH' region" evidence="12">
    <location>
        <begin position="42"/>
        <end position="52"/>
    </location>
</feature>
<comment type="similarity">
    <text evidence="2 12">Belongs to the class-I aminoacyl-tRNA synthetase family.</text>
</comment>
<name>A0A936ZYQ3_9FLAO</name>
<feature type="binding site" evidence="12">
    <location>
        <position position="295"/>
    </location>
    <ligand>
        <name>ATP</name>
        <dbReference type="ChEBI" id="CHEBI:30616"/>
    </ligand>
</feature>
<evidence type="ECO:0000256" key="3">
    <source>
        <dbReference type="ARBA" id="ARBA00011245"/>
    </source>
</evidence>
<keyword evidence="5 12" id="KW-0436">Ligase</keyword>
<feature type="short sequence motif" description="'KMSKS' region" evidence="12">
    <location>
        <begin position="292"/>
        <end position="296"/>
    </location>
</feature>
<dbReference type="RefSeq" id="WP_201921722.1">
    <property type="nucleotide sequence ID" value="NZ_BAABAX010000014.1"/>
</dbReference>
<dbReference type="InterPro" id="IPR009080">
    <property type="entry name" value="tRNAsynth_Ia_anticodon-bd"/>
</dbReference>
<evidence type="ECO:0000256" key="5">
    <source>
        <dbReference type="ARBA" id="ARBA00022598"/>
    </source>
</evidence>
<protein>
    <recommendedName>
        <fullName evidence="12">Cysteine--tRNA ligase</fullName>
        <ecNumber evidence="12">6.1.1.16</ecNumber>
    </recommendedName>
    <alternativeName>
        <fullName evidence="12">Cysteinyl-tRNA synthetase</fullName>
        <shortName evidence="12">CysRS</shortName>
    </alternativeName>
</protein>
<dbReference type="InterPro" id="IPR015273">
    <property type="entry name" value="Cys-tRNA-synt_Ia_DALR"/>
</dbReference>
<evidence type="ECO:0000256" key="11">
    <source>
        <dbReference type="ARBA" id="ARBA00023146"/>
    </source>
</evidence>
<sequence length="500" mass="56259">MAGAPLYLSIDHQLKVYNSISGQKETFKPITEGNVGMYVCGPTVYSNVHLGNCRTFISFDMVFRYLKHLGYKVRYVRNITDAGHLENDAEEGEDKIAKKARLEQLEPMEIVQRYTLDFHTVMSNFNALPPSIEPTATGHIVEQIEIIKTIIDNGFAYVSNGSVYFDVQKFNETNHYGKLSGRNLEDMIANTRELSAQSDKKNPQDFALWKKADPQHIMRWPSPWSDGFPGWHLECTVMSTKYLGERFDIHGGGMDLKFPHHECEIAQGEAACGQTPVNYWMHANMLTLNGKKMAKSTGNTISPEELFSGNNDFLGKPFHPTIVRFFMMQAHYRSVLDFSNDALEASEKGYYKLMEAIQTAEGLQATKETEGLDVTKWIVECYEAMNDDFNTPILIAKLFDGVKFINNVKDQKASINDIDLILLQNALDGFAFGILGLVNINETSSGISDKLSGTVELLIKLRAEARANKDFATSDKIRDKLLEIGIQLKDGREGTSFSLH</sequence>
<comment type="catalytic activity">
    <reaction evidence="12">
        <text>tRNA(Cys) + L-cysteine + ATP = L-cysteinyl-tRNA(Cys) + AMP + diphosphate</text>
        <dbReference type="Rhea" id="RHEA:17773"/>
        <dbReference type="Rhea" id="RHEA-COMP:9661"/>
        <dbReference type="Rhea" id="RHEA-COMP:9679"/>
        <dbReference type="ChEBI" id="CHEBI:30616"/>
        <dbReference type="ChEBI" id="CHEBI:33019"/>
        <dbReference type="ChEBI" id="CHEBI:35235"/>
        <dbReference type="ChEBI" id="CHEBI:78442"/>
        <dbReference type="ChEBI" id="CHEBI:78517"/>
        <dbReference type="ChEBI" id="CHEBI:456215"/>
        <dbReference type="EC" id="6.1.1.16"/>
    </reaction>
</comment>
<dbReference type="Gene3D" id="1.20.120.1910">
    <property type="entry name" value="Cysteine-tRNA ligase, C-terminal anti-codon recognition domain"/>
    <property type="match status" value="1"/>
</dbReference>
<dbReference type="EMBL" id="JAERQJ010000006">
    <property type="protein sequence ID" value="MBL0684786.1"/>
    <property type="molecule type" value="Genomic_DNA"/>
</dbReference>
<evidence type="ECO:0000256" key="1">
    <source>
        <dbReference type="ARBA" id="ARBA00004496"/>
    </source>
</evidence>
<evidence type="ECO:0000256" key="10">
    <source>
        <dbReference type="ARBA" id="ARBA00022917"/>
    </source>
</evidence>
<dbReference type="NCBIfam" id="TIGR00435">
    <property type="entry name" value="cysS"/>
    <property type="match status" value="1"/>
</dbReference>
<dbReference type="PANTHER" id="PTHR10890">
    <property type="entry name" value="CYSTEINYL-TRNA SYNTHETASE"/>
    <property type="match status" value="1"/>
</dbReference>
<dbReference type="InterPro" id="IPR014729">
    <property type="entry name" value="Rossmann-like_a/b/a_fold"/>
</dbReference>
<accession>A0A936ZYQ3</accession>
<dbReference type="GO" id="GO:0005524">
    <property type="term" value="F:ATP binding"/>
    <property type="evidence" value="ECO:0007669"/>
    <property type="project" value="UniProtKB-UniRule"/>
</dbReference>
<comment type="subunit">
    <text evidence="3 12">Monomer.</text>
</comment>
<dbReference type="GO" id="GO:0008270">
    <property type="term" value="F:zinc ion binding"/>
    <property type="evidence" value="ECO:0007669"/>
    <property type="project" value="UniProtKB-UniRule"/>
</dbReference>
<dbReference type="InterPro" id="IPR024909">
    <property type="entry name" value="Cys-tRNA/MSH_ligase"/>
</dbReference>
<dbReference type="CDD" id="cd00672">
    <property type="entry name" value="CysRS_core"/>
    <property type="match status" value="1"/>
</dbReference>
<evidence type="ECO:0000256" key="6">
    <source>
        <dbReference type="ARBA" id="ARBA00022723"/>
    </source>
</evidence>
<keyword evidence="15" id="KW-1185">Reference proteome</keyword>
<reference evidence="14" key="1">
    <citation type="submission" date="2021-01" db="EMBL/GenBank/DDBJ databases">
        <authorList>
            <person name="Zhong Y.L."/>
        </authorList>
    </citation>
    <scope>NUCLEOTIDE SEQUENCE</scope>
    <source>
        <strain evidence="14">KCTC 23302</strain>
    </source>
</reference>
<comment type="cofactor">
    <cofactor evidence="12">
        <name>Zn(2+)</name>
        <dbReference type="ChEBI" id="CHEBI:29105"/>
    </cofactor>
    <text evidence="12">Binds 1 zinc ion per subunit.</text>
</comment>
<feature type="binding site" evidence="12">
    <location>
        <position position="260"/>
    </location>
    <ligand>
        <name>Zn(2+)</name>
        <dbReference type="ChEBI" id="CHEBI:29105"/>
    </ligand>
</feature>
<keyword evidence="7 12" id="KW-0547">Nucleotide-binding</keyword>
<dbReference type="SUPFAM" id="SSF47323">
    <property type="entry name" value="Anticodon-binding domain of a subclass of class I aminoacyl-tRNA synthetases"/>
    <property type="match status" value="1"/>
</dbReference>
<keyword evidence="9 12" id="KW-0067">ATP-binding</keyword>
<dbReference type="Proteomes" id="UP000651057">
    <property type="component" value="Unassembled WGS sequence"/>
</dbReference>
<dbReference type="SMART" id="SM00840">
    <property type="entry name" value="DALR_2"/>
    <property type="match status" value="1"/>
</dbReference>
<dbReference type="PRINTS" id="PR00983">
    <property type="entry name" value="TRNASYNTHCYS"/>
</dbReference>
<dbReference type="InterPro" id="IPR032678">
    <property type="entry name" value="tRNA-synt_1_cat_dom"/>
</dbReference>
<dbReference type="Pfam" id="PF09190">
    <property type="entry name" value="DALR_2"/>
    <property type="match status" value="1"/>
</dbReference>
<evidence type="ECO:0000256" key="8">
    <source>
        <dbReference type="ARBA" id="ARBA00022833"/>
    </source>
</evidence>
<dbReference type="InterPro" id="IPR015803">
    <property type="entry name" value="Cys-tRNA-ligase"/>
</dbReference>
<proteinExistence type="inferred from homology"/>
<keyword evidence="8 12" id="KW-0862">Zinc</keyword>
<evidence type="ECO:0000256" key="4">
    <source>
        <dbReference type="ARBA" id="ARBA00022490"/>
    </source>
</evidence>
<keyword evidence="4 12" id="KW-0963">Cytoplasm</keyword>
<evidence type="ECO:0000256" key="12">
    <source>
        <dbReference type="HAMAP-Rule" id="MF_00041"/>
    </source>
</evidence>
<comment type="subcellular location">
    <subcellularLocation>
        <location evidence="1 12">Cytoplasm</location>
    </subcellularLocation>
</comment>
<dbReference type="AlphaFoldDB" id="A0A936ZYQ3"/>
<feature type="binding site" evidence="12">
    <location>
        <position position="235"/>
    </location>
    <ligand>
        <name>Zn(2+)</name>
        <dbReference type="ChEBI" id="CHEBI:29105"/>
    </ligand>
</feature>
<dbReference type="Gene3D" id="3.40.50.620">
    <property type="entry name" value="HUPs"/>
    <property type="match status" value="1"/>
</dbReference>
<dbReference type="Pfam" id="PF01406">
    <property type="entry name" value="tRNA-synt_1e"/>
    <property type="match status" value="1"/>
</dbReference>
<dbReference type="PANTHER" id="PTHR10890:SF3">
    <property type="entry name" value="CYSTEINE--TRNA LIGASE, CYTOPLASMIC"/>
    <property type="match status" value="1"/>
</dbReference>
<comment type="caution">
    <text evidence="14">The sequence shown here is derived from an EMBL/GenBank/DDBJ whole genome shotgun (WGS) entry which is preliminary data.</text>
</comment>
<feature type="binding site" evidence="12">
    <location>
        <position position="264"/>
    </location>
    <ligand>
        <name>Zn(2+)</name>
        <dbReference type="ChEBI" id="CHEBI:29105"/>
    </ligand>
</feature>
<dbReference type="GO" id="GO:0005829">
    <property type="term" value="C:cytosol"/>
    <property type="evidence" value="ECO:0007669"/>
    <property type="project" value="TreeGrafter"/>
</dbReference>
<gene>
    <name evidence="12" type="primary">cysS</name>
    <name evidence="14" type="ORF">JJQ60_14745</name>
</gene>
<evidence type="ECO:0000313" key="14">
    <source>
        <dbReference type="EMBL" id="MBL0684786.1"/>
    </source>
</evidence>
<keyword evidence="6 12" id="KW-0479">Metal-binding</keyword>
<evidence type="ECO:0000259" key="13">
    <source>
        <dbReference type="SMART" id="SM00840"/>
    </source>
</evidence>
<feature type="domain" description="Cysteinyl-tRNA synthetase class Ia DALR" evidence="13">
    <location>
        <begin position="380"/>
        <end position="446"/>
    </location>
</feature>
<evidence type="ECO:0000313" key="15">
    <source>
        <dbReference type="Proteomes" id="UP000651057"/>
    </source>
</evidence>
<organism evidence="14 15">
    <name type="scientific">Aquimarina mytili</name>
    <dbReference type="NCBI Taxonomy" id="874423"/>
    <lineage>
        <taxon>Bacteria</taxon>
        <taxon>Pseudomonadati</taxon>
        <taxon>Bacteroidota</taxon>
        <taxon>Flavobacteriia</taxon>
        <taxon>Flavobacteriales</taxon>
        <taxon>Flavobacteriaceae</taxon>
        <taxon>Aquimarina</taxon>
    </lineage>
</organism>
<dbReference type="GO" id="GO:0006423">
    <property type="term" value="P:cysteinyl-tRNA aminoacylation"/>
    <property type="evidence" value="ECO:0007669"/>
    <property type="project" value="UniProtKB-UniRule"/>
</dbReference>
<evidence type="ECO:0000256" key="9">
    <source>
        <dbReference type="ARBA" id="ARBA00022840"/>
    </source>
</evidence>
<evidence type="ECO:0000256" key="2">
    <source>
        <dbReference type="ARBA" id="ARBA00005594"/>
    </source>
</evidence>
<dbReference type="SUPFAM" id="SSF52374">
    <property type="entry name" value="Nucleotidylyl transferase"/>
    <property type="match status" value="1"/>
</dbReference>
<keyword evidence="10 12" id="KW-0648">Protein biosynthesis</keyword>
<evidence type="ECO:0000256" key="7">
    <source>
        <dbReference type="ARBA" id="ARBA00022741"/>
    </source>
</evidence>
<dbReference type="EC" id="6.1.1.16" evidence="12"/>
<dbReference type="HAMAP" id="MF_00041">
    <property type="entry name" value="Cys_tRNA_synth"/>
    <property type="match status" value="1"/>
</dbReference>
<keyword evidence="11 12" id="KW-0030">Aminoacyl-tRNA synthetase</keyword>
<feature type="binding site" evidence="12">
    <location>
        <position position="40"/>
    </location>
    <ligand>
        <name>Zn(2+)</name>
        <dbReference type="ChEBI" id="CHEBI:29105"/>
    </ligand>
</feature>